<proteinExistence type="predicted"/>
<accession>A0A5J4J1Z5</accession>
<dbReference type="PROSITE" id="PS50005">
    <property type="entry name" value="TPR"/>
    <property type="match status" value="1"/>
</dbReference>
<gene>
    <name evidence="3" type="primary">batE</name>
    <name evidence="3" type="ORF">ULMA_06350</name>
</gene>
<keyword evidence="2" id="KW-0472">Membrane</keyword>
<sequence>MSIFGQNDALFEKGKEQYKTEQYADAIVSWKKILDAGEHSEAVYFNLGNAYYKLNKIGPSIYYYEKALQLDPDDKDVLTNLAFAENARIDAIEPLPKTIFSKWYASIANLFTFDGWAKLAILFIFLFVISFLLYYFGTIERRKRSFFIASMMSVFLFCGALTLAYLTSADVEKDVPAIIFTESVEIKSAPKMNSATAFILHEGTKVQVEALDGDWLKIVIADGKDGWIPATDLKKL</sequence>
<dbReference type="Pfam" id="PF06347">
    <property type="entry name" value="SH3_4"/>
    <property type="match status" value="1"/>
</dbReference>
<protein>
    <submittedName>
        <fullName evidence="3">BatE protein</fullName>
    </submittedName>
</protein>
<keyword evidence="4" id="KW-1185">Reference proteome</keyword>
<dbReference type="Pfam" id="PF00515">
    <property type="entry name" value="TPR_1"/>
    <property type="match status" value="1"/>
</dbReference>
<evidence type="ECO:0000256" key="1">
    <source>
        <dbReference type="PROSITE-ProRule" id="PRU00339"/>
    </source>
</evidence>
<organism evidence="3 4">
    <name type="scientific">Patiriisocius marinus</name>
    <dbReference type="NCBI Taxonomy" id="1397112"/>
    <lineage>
        <taxon>Bacteria</taxon>
        <taxon>Pseudomonadati</taxon>
        <taxon>Bacteroidota</taxon>
        <taxon>Flavobacteriia</taxon>
        <taxon>Flavobacteriales</taxon>
        <taxon>Flavobacteriaceae</taxon>
        <taxon>Patiriisocius</taxon>
    </lineage>
</organism>
<evidence type="ECO:0000256" key="2">
    <source>
        <dbReference type="SAM" id="Phobius"/>
    </source>
</evidence>
<keyword evidence="2" id="KW-0812">Transmembrane</keyword>
<dbReference type="InterPro" id="IPR011990">
    <property type="entry name" value="TPR-like_helical_dom_sf"/>
</dbReference>
<dbReference type="PROSITE" id="PS50293">
    <property type="entry name" value="TPR_REGION"/>
    <property type="match status" value="1"/>
</dbReference>
<dbReference type="InterPro" id="IPR019734">
    <property type="entry name" value="TPR_rpt"/>
</dbReference>
<dbReference type="Proteomes" id="UP000326509">
    <property type="component" value="Unassembled WGS sequence"/>
</dbReference>
<evidence type="ECO:0000313" key="3">
    <source>
        <dbReference type="EMBL" id="GER58527.1"/>
    </source>
</evidence>
<keyword evidence="1" id="KW-0802">TPR repeat</keyword>
<feature type="transmembrane region" description="Helical" evidence="2">
    <location>
        <begin position="116"/>
        <end position="134"/>
    </location>
</feature>
<feature type="transmembrane region" description="Helical" evidence="2">
    <location>
        <begin position="146"/>
        <end position="166"/>
    </location>
</feature>
<dbReference type="Gene3D" id="2.30.30.40">
    <property type="entry name" value="SH3 Domains"/>
    <property type="match status" value="1"/>
</dbReference>
<keyword evidence="2" id="KW-1133">Transmembrane helix</keyword>
<dbReference type="EMBL" id="BKCG01000001">
    <property type="protein sequence ID" value="GER58527.1"/>
    <property type="molecule type" value="Genomic_DNA"/>
</dbReference>
<dbReference type="InterPro" id="IPR010466">
    <property type="entry name" value="DUF1058"/>
</dbReference>
<dbReference type="SUPFAM" id="SSF48452">
    <property type="entry name" value="TPR-like"/>
    <property type="match status" value="1"/>
</dbReference>
<dbReference type="AlphaFoldDB" id="A0A5J4J1Z5"/>
<feature type="repeat" description="TPR" evidence="1">
    <location>
        <begin position="41"/>
        <end position="74"/>
    </location>
</feature>
<name>A0A5J4J1Z5_9FLAO</name>
<reference evidence="3 4" key="1">
    <citation type="submission" date="2019-08" db="EMBL/GenBank/DDBJ databases">
        <title>Draft genome sequence of Ulvibacter marinus type strain NBRC 109484.</title>
        <authorList>
            <person name="Kawano K."/>
            <person name="Ushijima N."/>
            <person name="Kihara M."/>
            <person name="Itoh H."/>
        </authorList>
    </citation>
    <scope>NUCLEOTIDE SEQUENCE [LARGE SCALE GENOMIC DNA]</scope>
    <source>
        <strain evidence="3 4">NBRC 109484</strain>
    </source>
</reference>
<comment type="caution">
    <text evidence="3">The sequence shown here is derived from an EMBL/GenBank/DDBJ whole genome shotgun (WGS) entry which is preliminary data.</text>
</comment>
<dbReference type="SMART" id="SM00028">
    <property type="entry name" value="TPR"/>
    <property type="match status" value="2"/>
</dbReference>
<dbReference type="Gene3D" id="1.25.40.10">
    <property type="entry name" value="Tetratricopeptide repeat domain"/>
    <property type="match status" value="1"/>
</dbReference>
<evidence type="ECO:0000313" key="4">
    <source>
        <dbReference type="Proteomes" id="UP000326509"/>
    </source>
</evidence>